<reference evidence="7" key="1">
    <citation type="submission" date="2020-05" db="EMBL/GenBank/DDBJ databases">
        <title>High-Quality Genomes of Partial-Nitritation/Anammox System by Hierarchical Clustering Based Hybrid Assembly.</title>
        <authorList>
            <person name="Liu L."/>
            <person name="Wang Y."/>
            <person name="Che Y."/>
            <person name="Chen Y."/>
            <person name="Xia Y."/>
            <person name="Luo R."/>
            <person name="Cheng S.H."/>
            <person name="Zheng C."/>
            <person name="Zhang T."/>
        </authorList>
    </citation>
    <scope>NUCLEOTIDE SEQUENCE</scope>
    <source>
        <strain evidence="7">H1_PAT1</strain>
    </source>
</reference>
<dbReference type="PROSITE" id="PS51854">
    <property type="entry name" value="CSPG"/>
    <property type="match status" value="3"/>
</dbReference>
<dbReference type="NCBIfam" id="NF012211">
    <property type="entry name" value="tand_rpt_95"/>
    <property type="match status" value="4"/>
</dbReference>
<organism evidence="7 8">
    <name type="scientific">candidate division WWE3 bacterium</name>
    <dbReference type="NCBI Taxonomy" id="2053526"/>
    <lineage>
        <taxon>Bacteria</taxon>
        <taxon>Katanobacteria</taxon>
    </lineage>
</organism>
<dbReference type="InterPro" id="IPR039005">
    <property type="entry name" value="CSPG_rpt"/>
</dbReference>
<dbReference type="PANTHER" id="PTHR45739:SF8">
    <property type="entry name" value="FRAS1-RELATED EXTRACELLULAR MATRIX PROTEIN 1"/>
    <property type="match status" value="1"/>
</dbReference>
<feature type="region of interest" description="Disordered" evidence="4">
    <location>
        <begin position="4051"/>
        <end position="4091"/>
    </location>
</feature>
<dbReference type="InterPro" id="IPR010221">
    <property type="entry name" value="VCBS_dom"/>
</dbReference>
<dbReference type="InterPro" id="IPR025592">
    <property type="entry name" value="DUF4347"/>
</dbReference>
<evidence type="ECO:0000313" key="6">
    <source>
        <dbReference type="EMBL" id="MBE7526021.1"/>
    </source>
</evidence>
<keyword evidence="2" id="KW-0677">Repeat</keyword>
<evidence type="ECO:0000313" key="7">
    <source>
        <dbReference type="EMBL" id="MBE7526034.1"/>
    </source>
</evidence>
<dbReference type="InterPro" id="IPR040853">
    <property type="entry name" value="RapA2_cadherin-like"/>
</dbReference>
<dbReference type="Pfam" id="PF14252">
    <property type="entry name" value="DUF4347"/>
    <property type="match status" value="1"/>
</dbReference>
<gene>
    <name evidence="6" type="ORF">HS096_07160</name>
    <name evidence="7" type="ORF">HS096_07225</name>
</gene>
<dbReference type="GO" id="GO:0009653">
    <property type="term" value="P:anatomical structure morphogenesis"/>
    <property type="evidence" value="ECO:0007669"/>
    <property type="project" value="TreeGrafter"/>
</dbReference>
<feature type="compositionally biased region" description="Gly residues" evidence="4">
    <location>
        <begin position="2205"/>
        <end position="2221"/>
    </location>
</feature>
<evidence type="ECO:0000256" key="3">
    <source>
        <dbReference type="ARBA" id="ARBA00023180"/>
    </source>
</evidence>
<evidence type="ECO:0000259" key="5">
    <source>
        <dbReference type="PROSITE" id="PS50268"/>
    </source>
</evidence>
<dbReference type="Proteomes" id="UP000710385">
    <property type="component" value="Unassembled WGS sequence"/>
</dbReference>
<sequence length="4091" mass="411111">MTKLRSISRPRRTAFALEPRMLFDGAAAVAVDQFQPEAPAEHDVADATASGVAAPEVAAQAGSGSSRVLILVDERLAGDPAMMAALPGDAMVRVIAAGADGLDVATEALREAAQGGSVDAVHVLSHGSAGQLSLGRDAIDTSRLTQNADQLASWSHYLGDDADILLYGCDIGAGERGTTLLQQIAMLTGADLAASTNATGNAARGGDWQLESSTGSIEARSLVAAYDGLLAAPTITDTVTTPRTTQEDVALAITGITMADSDNPALVSAQFAVTGGTLSLAGSGWSVTAGANASSAVTITGTIAEINAAMNGMSFTPELHKSATTPLYVSRIDISVSDLTNNDGPTTLAVTNIVVSPVNDAPVVAGGVPLVVNEGGSVAFAAALVSGSGFTQAQLGLTEHDNSPVQTIIKISGLPSQGTLRFNGNPITVGSTLSVADIAQLSYQHNGSQVTSAGTDSFVIAIDDGAGGLLTNQIVNVTLQPVNQAPVVGGSIRVIEGETGVRLDNNGLLPTIGGSRGAISIVDPEGEAIPSLSITSLPTHGKLFYDGTEITAASVGSPFVVSDRTKLTYSHDGGDSTADSFNIRVSDAGGGTGTAATTDAAVNLSIYPNDDDPVLATNVQQTMANGTSSLTITNAMLRVTDTDSPPSTLTYTLTSVPDPALGYFTLNGLILTAGASFTQADIDAGHVRYITRSTTARTDAISFTVKDGGQRILPDLRDGGIYDTPAQNSPLTVNTFRIDVPATVTADPAALPGNAPVNVAPSAGGTKAASLLESETVVLTSAMLNTTDPDNILAELVYRLHSLPTSGNVTLNGSALLVNQTFTQQDVIDGKVRFAHAGGEDFIDGFNYTVSDGQLVSPQQTFSLNITPQNDTPTATTSGQFVVEGGSFALTTSHIVLADADNSASDNETGYAVNQALSFRITGNVAHGTLKLDGVLVNPGSTVVTAADLAAGKLVYQHNNTENYSDSFKLVPLDNAGVTGATATNQLSAGAEVTMPITIYPLNDAPAYHSKSQLIAGQAGAIKEGETVTIGGATGYATLNGITGSGVPTPPGSGAYLIFGDNDNSSVQRQYRVSVAPANGQILLNGAALAAGSVFTQADLDAGRIQYRHNGSETSTDQFQYVVSDGDYSVNDSTVFAQGVTPVPSTFLIEITPRNDVPTLTVPTRVDAFANGAGTTAITGITIADPDLANGVSTGETDFVRVEIQVLDSANAAVAAGLLNYSAADPAGGAAFVSGKGSNALTVQGTKAQVDAVLASLNIGFSSDADAGNYKIRVTVDDRLYNSSGVLTTDANGGPATKNADGTDIDATNNRVTRDIQLRASNSNDAPIVTGPAPLTVNEDATLTLSGFTISDADSFGEDVTVTVRLYSDAARTTLANTSTQGRLQLGATTGLTSSSGNNSNTITLVGSVAEVQAAINDLKYAGVANFNGTGSGDGAMYLKVDVADFNHADGQKTGTVNADIVIKPVNDQPTLSVPGNQTLSSGTSISITTGFTVGDAVDIAQGAADYVEVTVAATRSAIAYGTLSVIAGSATVDSNGTATIVVKGTTAAVQTALNTLVYTPTDPNVDSTVLITTTVDDKENGKETTGVGGNNTRTATFNINVSGTNDAPVFSAPATLTVNEDSTSNAIAGLSIADTDDFGSPMQVTLDLGASPKGTITLTTLTGLTFTTGDGTADGKMVFTGTEAAINTALATLKFTPTANLNTLAGNEQTLVVTVNDQGNTGAGGAKSDTENVVISITPVNDAPLRTAASVTLASVPEDTGNPAGATVNSIFGPIFNDATDTQTGGSTANALAGVAVVANAATAAQGKWQYDSGSGWTDLPTAPTLAAPFLLKSSDQVRFLPNANWNGTPGQLTVRLIDDSSGAVSTGAGPNLSGAATGGTTAYSSDLNAVTLGTSITAVNDAPVASGSATLAAINEDTTNPAGALVSTLITAGQYSDVTDTVTGGSTATALGGLAIVGNTANATTEGRWQYSTNGTTWVDVPTTASDSSALILPTTASIRFVPVANYSGTPGGLSVRLADSAQTLSTASDISGALGGTNTWSAAAIPLGTTVNPINDAPLITALSGTPATVEQQLTPVRLDGDGNVTVFDRELSGGNWNGASLTVRRSGAVAASDVFSMIDDSGTAGDGSGVEISGGNLLVDGVNIGSVTNAGGTLSVNFNASATDALVGKAMGAVAYRNTSDTPPATVQINFDLNDRNSNTTGGGTSGGGQNQGGGGQLTHRASVNVAITQVNDAPTIAFLDAVRTGNYVENGAAVQIDNNVVVTDPELDATNWNGATLTVSRSGGGNTDDVFGATGSLVLTAGGAVQLAGVTVGSYTQSGGVLSIAFNANATATRADQVVQGLTYRNASDDPPASVTLTYTVNDQNTNVAGGGVAGTGVNQGTGGRLTVTANTTINITRSNDAPVLSVAPPAVGYTEQAVPVPVDAGLTLSDADDSQMASATVSIGAGGFVAGDTLAVNTAGTGITATYNPATGVLTLSGNDSVANYQQVLRSLSFSSTSDDPTANTTRTGRTLTIAVTDANSDGAGAATTTTSRNVTLTPVNDTPVISGTGSTRSYTENGAAIALEPGLALSDFDDTQMDQAIIRIQAGFVAGDRLNFVNQSGITGSYDATTGVLTLTGTATLAQYQAALQSVTFDSTSENPGNGSRTLQWTVRDVNSDAAANGKQVSLAGTTTVNVTPVNDPPVAQNDSNSLGKAATTPVTGTVLINDSDVDADPLSVTGLAGGAVGVPLVRSTGTLTLNPDGTYSFSVNPADPAVAALGAGQTLTETYTYTVSDGHGGTATATLTITINGANNAPVANADTNSIDEGTASISANAASGTLLNDTDLNSDPLTVTALGAGAGQPLAGLTPVPGGGAAVSGVYGQLQLLPDGSYTYTLNNSNPAVNALATGETLSDRFTYAISDGKGGTATANVVITIRGQNDPPDAIDDVASVPANGPAVSGRALSNDRDPDSSDTLTVSAVNGAGGNVGASVVGTYGSIQVAADGSYTYTPNTTTAKALGAGQTATDTFTYTISDGHGGTDTATITITLSGANDVPVARADTNTLTEDQASASGNVLTGSKTTGGGVTTANPGSADSDPDTGDTLLVSGVVNSGGVSAAPGTPLAGSFGSLTLNPDGSYSYALNTADPVVQALRPGETRNEVFTYTISDGKGGTATATLTIEVVGANDPPIAVNDQFDTVDTAGFPGGTPISGNLMVNDSDPDAGATLNVTAVSGSGAGTVGGNTSGSFGTLRLNADGTFTYDVDQTNPVVRSLLTGDSRTDTFTYTISDGLGGTSTATVTFTIHGTNDAPAAHNDSNAIAEEQASASGNVISGLRVTGSGASSTVAASADADPDGDPLTVSDIRRADPAIPAGAIGAGYGGDFGSLTINADGSYTYALDNTLPAVQALKAGETISDVFIYTVSDGRGQFVDATLTIVITGTNDAPLVQPDTNTIVEDSPSPATGSVLLNDRDPDNGAVLTITGVTSGTAGSAPVGQVASGVPGSFGTLTLNANGSYSYQLDNANPAVQALAAGATATDTFTYAVRDDQGVTRFTTLTITIIGTNDAPVAVPDIAAITAGTGSVTGDLTPGGGTQDRDVDGDPIQVTGFANASGALGTVGSGATLGAGLPGSFGSLQVAGDGSHRYSLDNTNPAVLALKAGETINETFTYTISDGQGGYATSTLTITITGRNDPPVAVNDGVLVTNEDTALNNINVLGNDSDVDGDPLTVTAASSSQGTVTINPDGTLNFVPNANFNGPATISYTISDGHGGTATATVSINVVAVNDPPVATDDSGRSPDGGAVTLRPLLNDSDPDGDPLTVSAIGGQAVTVGATVPVTGGVVRVNADGSLTFTPNPGVQGLVSFQYTISDGKGGTSTATIRVDVTPAGEVFVVDPPRPLPNLVSPLSIDQAREPSVFFDGDTFNGVRRLPIPFHPAVFVNGVVQAAQLERQQTDPLSFSDPEAVRLPEMRSTSIGAGLGFDPALFVQHAVRTAQRESAFLDDVVDGRLSRINLSSDWRIPTPDLAQPDQRMLAVVDNPAFDDKVVTVAGQPAMSFAELRTASTLAESSGPTPRAAPSFSEQLRQSSRPLVATDRGRVAQKTSV</sequence>
<keyword evidence="1" id="KW-0732">Signal</keyword>
<feature type="compositionally biased region" description="Polar residues" evidence="4">
    <location>
        <begin position="4066"/>
        <end position="4075"/>
    </location>
</feature>
<comment type="caution">
    <text evidence="7">The sequence shown here is derived from an EMBL/GenBank/DDBJ whole genome shotgun (WGS) entry which is preliminary data.</text>
</comment>
<dbReference type="EMBL" id="JABTTY010000004">
    <property type="protein sequence ID" value="MBE7526034.1"/>
    <property type="molecule type" value="Genomic_DNA"/>
</dbReference>
<accession>A0A928TTW3</accession>
<name>A0A928TTW3_UNCKA</name>
<dbReference type="PANTHER" id="PTHR45739">
    <property type="entry name" value="MATRIX PROTEIN, PUTATIVE-RELATED"/>
    <property type="match status" value="1"/>
</dbReference>
<evidence type="ECO:0000313" key="8">
    <source>
        <dbReference type="Proteomes" id="UP000710385"/>
    </source>
</evidence>
<feature type="region of interest" description="Disordered" evidence="4">
    <location>
        <begin position="3051"/>
        <end position="3089"/>
    </location>
</feature>
<feature type="compositionally biased region" description="Polar residues" evidence="4">
    <location>
        <begin position="3051"/>
        <end position="3064"/>
    </location>
</feature>
<feature type="region of interest" description="Disordered" evidence="4">
    <location>
        <begin position="2196"/>
        <end position="2222"/>
    </location>
</feature>
<evidence type="ECO:0000256" key="1">
    <source>
        <dbReference type="ARBA" id="ARBA00022729"/>
    </source>
</evidence>
<dbReference type="Pfam" id="PF16184">
    <property type="entry name" value="Cadherin_3"/>
    <property type="match status" value="3"/>
</dbReference>
<dbReference type="InterPro" id="IPR002126">
    <property type="entry name" value="Cadherin-like_dom"/>
</dbReference>
<dbReference type="Gene3D" id="2.60.40.10">
    <property type="entry name" value="Immunoglobulins"/>
    <property type="match status" value="8"/>
</dbReference>
<dbReference type="Pfam" id="PF17803">
    <property type="entry name" value="Cadherin_4"/>
    <property type="match status" value="6"/>
</dbReference>
<dbReference type="Pfam" id="PF17963">
    <property type="entry name" value="Big_9"/>
    <property type="match status" value="3"/>
</dbReference>
<dbReference type="InterPro" id="IPR051561">
    <property type="entry name" value="FRAS1_ECM"/>
</dbReference>
<feature type="domain" description="Cadherin" evidence="5">
    <location>
        <begin position="1611"/>
        <end position="1747"/>
    </location>
</feature>
<keyword evidence="3" id="KW-0325">Glycoprotein</keyword>
<proteinExistence type="predicted"/>
<dbReference type="NCBIfam" id="TIGR01965">
    <property type="entry name" value="VCBS_repeat"/>
    <property type="match status" value="8"/>
</dbReference>
<evidence type="ECO:0000256" key="4">
    <source>
        <dbReference type="SAM" id="MobiDB-lite"/>
    </source>
</evidence>
<dbReference type="PROSITE" id="PS50268">
    <property type="entry name" value="CADHERIN_2"/>
    <property type="match status" value="1"/>
</dbReference>
<dbReference type="GO" id="GO:0007156">
    <property type="term" value="P:homophilic cell adhesion via plasma membrane adhesion molecules"/>
    <property type="evidence" value="ECO:0007669"/>
    <property type="project" value="InterPro"/>
</dbReference>
<protein>
    <submittedName>
        <fullName evidence="7">Tandem-95 repeat protein</fullName>
    </submittedName>
</protein>
<dbReference type="GO" id="GO:0005509">
    <property type="term" value="F:calcium ion binding"/>
    <property type="evidence" value="ECO:0007669"/>
    <property type="project" value="InterPro"/>
</dbReference>
<dbReference type="InterPro" id="IPR013783">
    <property type="entry name" value="Ig-like_fold"/>
</dbReference>
<dbReference type="EMBL" id="JABTTY010000004">
    <property type="protein sequence ID" value="MBE7526021.1"/>
    <property type="molecule type" value="Genomic_DNA"/>
</dbReference>
<dbReference type="GO" id="GO:0016020">
    <property type="term" value="C:membrane"/>
    <property type="evidence" value="ECO:0007669"/>
    <property type="project" value="InterPro"/>
</dbReference>
<evidence type="ECO:0000256" key="2">
    <source>
        <dbReference type="ARBA" id="ARBA00022737"/>
    </source>
</evidence>
<dbReference type="Gene3D" id="2.60.40.3440">
    <property type="match status" value="2"/>
</dbReference>